<feature type="transmembrane region" description="Helical" evidence="2">
    <location>
        <begin position="68"/>
        <end position="87"/>
    </location>
</feature>
<feature type="repeat" description="TPR" evidence="1">
    <location>
        <begin position="145"/>
        <end position="178"/>
    </location>
</feature>
<evidence type="ECO:0000313" key="5">
    <source>
        <dbReference type="Proteomes" id="UP000662314"/>
    </source>
</evidence>
<dbReference type="RefSeq" id="WP_214431287.1">
    <property type="nucleotide sequence ID" value="NZ_CAWPUQ010000024.1"/>
</dbReference>
<reference evidence="4 5" key="1">
    <citation type="journal article" date="2021" name="Int. J. Syst. Evol. Microbiol.">
        <title>Amazonocrinis nigriterrae gen. nov., sp. nov., Atlanticothrix silvestris gen. nov., sp. nov. and Dendronalium phyllosphericum gen. nov., sp. nov., nostocacean cyanobacteria from Brazilian environments.</title>
        <authorList>
            <person name="Alvarenga D.O."/>
            <person name="Andreote A.P.D."/>
            <person name="Branco L.H.Z."/>
            <person name="Delbaje E."/>
            <person name="Cruz R.B."/>
            <person name="Varani A.M."/>
            <person name="Fiore M.F."/>
        </authorList>
    </citation>
    <scope>NUCLEOTIDE SEQUENCE [LARGE SCALE GENOMIC DNA]</scope>
    <source>
        <strain evidence="4 5">CENA369</strain>
    </source>
</reference>
<evidence type="ECO:0000313" key="4">
    <source>
        <dbReference type="EMBL" id="MBH8572465.1"/>
    </source>
</evidence>
<keyword evidence="5" id="KW-1185">Reference proteome</keyword>
<dbReference type="SMART" id="SM00028">
    <property type="entry name" value="TPR"/>
    <property type="match status" value="7"/>
</dbReference>
<dbReference type="Pfam" id="PF12770">
    <property type="entry name" value="CHAT"/>
    <property type="match status" value="1"/>
</dbReference>
<dbReference type="PANTHER" id="PTHR10098:SF108">
    <property type="entry name" value="TETRATRICOPEPTIDE REPEAT PROTEIN 28"/>
    <property type="match status" value="1"/>
</dbReference>
<gene>
    <name evidence="4" type="ORF">I8752_05325</name>
</gene>
<dbReference type="PANTHER" id="PTHR10098">
    <property type="entry name" value="RAPSYN-RELATED"/>
    <property type="match status" value="1"/>
</dbReference>
<dbReference type="InterPro" id="IPR011990">
    <property type="entry name" value="TPR-like_helical_dom_sf"/>
</dbReference>
<dbReference type="InterPro" id="IPR024983">
    <property type="entry name" value="CHAT_dom"/>
</dbReference>
<organism evidence="4 5">
    <name type="scientific">Dendronalium phyllosphericum CENA369</name>
    <dbReference type="NCBI Taxonomy" id="1725256"/>
    <lineage>
        <taxon>Bacteria</taxon>
        <taxon>Bacillati</taxon>
        <taxon>Cyanobacteriota</taxon>
        <taxon>Cyanophyceae</taxon>
        <taxon>Nostocales</taxon>
        <taxon>Nostocaceae</taxon>
        <taxon>Dendronalium</taxon>
        <taxon>Dendronalium phyllosphericum</taxon>
    </lineage>
</organism>
<dbReference type="Pfam" id="PF13424">
    <property type="entry name" value="TPR_12"/>
    <property type="match status" value="2"/>
</dbReference>
<keyword evidence="1" id="KW-0802">TPR repeat</keyword>
<feature type="domain" description="CHAT" evidence="3">
    <location>
        <begin position="574"/>
        <end position="859"/>
    </location>
</feature>
<dbReference type="PROSITE" id="PS50005">
    <property type="entry name" value="TPR"/>
    <property type="match status" value="3"/>
</dbReference>
<feature type="repeat" description="TPR" evidence="1">
    <location>
        <begin position="305"/>
        <end position="338"/>
    </location>
</feature>
<dbReference type="EMBL" id="JAECZA010000012">
    <property type="protein sequence ID" value="MBH8572465.1"/>
    <property type="molecule type" value="Genomic_DNA"/>
</dbReference>
<dbReference type="SUPFAM" id="SSF48452">
    <property type="entry name" value="TPR-like"/>
    <property type="match status" value="2"/>
</dbReference>
<dbReference type="Pfam" id="PF13176">
    <property type="entry name" value="TPR_7"/>
    <property type="match status" value="2"/>
</dbReference>
<keyword evidence="2" id="KW-0472">Membrane</keyword>
<name>A0A8J7I2Y9_9NOST</name>
<protein>
    <submittedName>
        <fullName evidence="4">CHAT domain-containing protein</fullName>
    </submittedName>
</protein>
<feature type="repeat" description="TPR" evidence="1">
    <location>
        <begin position="265"/>
        <end position="298"/>
    </location>
</feature>
<evidence type="ECO:0000256" key="1">
    <source>
        <dbReference type="PROSITE-ProRule" id="PRU00339"/>
    </source>
</evidence>
<evidence type="ECO:0000259" key="3">
    <source>
        <dbReference type="Pfam" id="PF12770"/>
    </source>
</evidence>
<evidence type="ECO:0000256" key="2">
    <source>
        <dbReference type="SAM" id="Phobius"/>
    </source>
</evidence>
<dbReference type="InterPro" id="IPR019734">
    <property type="entry name" value="TPR_rpt"/>
</dbReference>
<proteinExistence type="predicted"/>
<keyword evidence="2" id="KW-0812">Transmembrane</keyword>
<sequence length="861" mass="95152">MYINILKKLKLYLLYLFLTNQLYINPNLFLENSIFLLRALCVLCGSLRQAAIASTLTKVTFTTQKRWLYLLILLNSSSLLPFSFLILPSLAAPTSNQIPALQYRADLLLRLGNRQLTTGQFSAALASLQESLKLYQEIGDRTGEGNALWRLGEMNFTLGKYQKAISLYNQSLTLMQSVGNQLSVVQILERLSNTYFNIGDEKLGKELQERATALRREIGNPDREAAFLSNVGLTHETQGEYEQAISFHFQQLAIAKENNNRNLQTYSLQNLAAAYQQLKQYPQAIALYRQELELAQQSGDKSLANLTLKLLAETYENQGDFKQAIAFYQQQLTLSEKSQNTVSKADLIKQLGRAYSFSRQYDKALALYQEQLASAQAAKDIFTQGMALNNLAFVFLKSGKFTDAEKTLSESIKAWQSLRSNLGNTDDYAAEQHNTYNLLQQTLIAQNQPEAALEIAEQGSTMAFLKLLGMRLASESVGTNLKVAPKQIVPPTINEIKAIAKEQKATLVKYAIIPDAGLYVWVIQPTGKVTFRKFDPKSENTISPISSITEVIANIPASLGLPSQRKITKSNSQPLLQLNQLLIKPIADLLPKNPTEQVIFIPQDELWFIPFPALVDIYGKYLIEKHTITTVPAIQILKLAKDRRNNTGGSKVVVVGNPTMPAIARVIGEKSQPLPPLVNAEQEALEIADLFKTTALIGNRATKATILPLLAKAKTIHLATYSILDDVKRQGIPGAIALAGAGDSDGLLTASEILNLYAQPKGQRLRARLVFLSAGETGNTKTGEGVLGLSLALMIAGVPSIIVSQWAAPDIPTAAITTEFYRQLKQNPHKAQALRNAMLGTMKQFPNPKDWAAFTLIGEPR</sequence>
<comment type="caution">
    <text evidence="4">The sequence shown here is derived from an EMBL/GenBank/DDBJ whole genome shotgun (WGS) entry which is preliminary data.</text>
</comment>
<accession>A0A8J7I2Y9</accession>
<keyword evidence="2" id="KW-1133">Transmembrane helix</keyword>
<dbReference type="AlphaFoldDB" id="A0A8J7I2Y9"/>
<dbReference type="Proteomes" id="UP000662314">
    <property type="component" value="Unassembled WGS sequence"/>
</dbReference>
<dbReference type="Gene3D" id="1.25.40.10">
    <property type="entry name" value="Tetratricopeptide repeat domain"/>
    <property type="match status" value="2"/>
</dbReference>